<dbReference type="AlphaFoldDB" id="A0A249PBJ8"/>
<accession>A0A249PBJ8</accession>
<sequence>MRSRRNGAAPGFSAFASAGKFSSCLFPQTLPLLSPFGRFQSRRLDFRIDPGPCRVCRKRHRRRLFPDIVTTRRLSALLA</sequence>
<evidence type="ECO:0000313" key="2">
    <source>
        <dbReference type="Proteomes" id="UP000217211"/>
    </source>
</evidence>
<gene>
    <name evidence="1" type="ORF">SJ05684_c18510</name>
</gene>
<keyword evidence="2" id="KW-1185">Reference proteome</keyword>
<evidence type="ECO:0000313" key="1">
    <source>
        <dbReference type="EMBL" id="ASY63293.1"/>
    </source>
</evidence>
<protein>
    <submittedName>
        <fullName evidence="1">Uncharacterized protein</fullName>
    </submittedName>
</protein>
<name>A0A249PBJ8_9HYPH</name>
<proteinExistence type="predicted"/>
<dbReference type="EMBL" id="CP023067">
    <property type="protein sequence ID" value="ASY63293.1"/>
    <property type="molecule type" value="Genomic_DNA"/>
</dbReference>
<dbReference type="KEGG" id="esj:SJ05684_c18510"/>
<reference evidence="1 2" key="1">
    <citation type="submission" date="2017-08" db="EMBL/GenBank/DDBJ databases">
        <title>Multipartite genome sequences of Sinorhizobium species nodulating soybeans.</title>
        <authorList>
            <person name="Tian C.F."/>
        </authorList>
    </citation>
    <scope>NUCLEOTIDE SEQUENCE [LARGE SCALE GENOMIC DNA]</scope>
    <source>
        <strain evidence="1 2">CCBAU 05684</strain>
    </source>
</reference>
<organism evidence="1 2">
    <name type="scientific">Sinorhizobium sojae CCBAU 05684</name>
    <dbReference type="NCBI Taxonomy" id="716928"/>
    <lineage>
        <taxon>Bacteria</taxon>
        <taxon>Pseudomonadati</taxon>
        <taxon>Pseudomonadota</taxon>
        <taxon>Alphaproteobacteria</taxon>
        <taxon>Hyphomicrobiales</taxon>
        <taxon>Rhizobiaceae</taxon>
        <taxon>Sinorhizobium/Ensifer group</taxon>
        <taxon>Sinorhizobium</taxon>
    </lineage>
</organism>
<dbReference type="Proteomes" id="UP000217211">
    <property type="component" value="Chromosome"/>
</dbReference>